<dbReference type="CDD" id="cd00293">
    <property type="entry name" value="USP-like"/>
    <property type="match status" value="1"/>
</dbReference>
<dbReference type="RefSeq" id="WP_028499349.1">
    <property type="nucleotide sequence ID" value="NZ_CALFSO010000010.1"/>
</dbReference>
<dbReference type="PANTHER" id="PTHR46268:SF6">
    <property type="entry name" value="UNIVERSAL STRESS PROTEIN UP12"/>
    <property type="match status" value="1"/>
</dbReference>
<dbReference type="InterPro" id="IPR006016">
    <property type="entry name" value="UspA"/>
</dbReference>
<comment type="similarity">
    <text evidence="1">Belongs to the universal stress protein A family.</text>
</comment>
<dbReference type="Pfam" id="PF00582">
    <property type="entry name" value="Usp"/>
    <property type="match status" value="1"/>
</dbReference>
<gene>
    <name evidence="3" type="ORF">DAI18_16555</name>
</gene>
<evidence type="ECO:0000259" key="2">
    <source>
        <dbReference type="Pfam" id="PF00582"/>
    </source>
</evidence>
<dbReference type="EMBL" id="CP028519">
    <property type="protein sequence ID" value="AVY95481.1"/>
    <property type="molecule type" value="Genomic_DNA"/>
</dbReference>
<protein>
    <submittedName>
        <fullName evidence="3">Universal stress protein</fullName>
    </submittedName>
</protein>
<evidence type="ECO:0000313" key="4">
    <source>
        <dbReference type="Proteomes" id="UP000244173"/>
    </source>
</evidence>
<dbReference type="Gene3D" id="3.40.50.620">
    <property type="entry name" value="HUPs"/>
    <property type="match status" value="1"/>
</dbReference>
<accession>A0A2S0PDP2</accession>
<dbReference type="KEGG" id="maer:DAI18_16555"/>
<dbReference type="PANTHER" id="PTHR46268">
    <property type="entry name" value="STRESS RESPONSE PROTEIN NHAX"/>
    <property type="match status" value="1"/>
</dbReference>
<proteinExistence type="inferred from homology"/>
<evidence type="ECO:0000313" key="3">
    <source>
        <dbReference type="EMBL" id="AVY95481.1"/>
    </source>
</evidence>
<feature type="domain" description="UspA" evidence="2">
    <location>
        <begin position="1"/>
        <end position="145"/>
    </location>
</feature>
<sequence length="154" mass="17082">MYKRLYVPVDDSNTARRALEEASRFARESGASLKVVHVVDLAQYGWGGAEFLDATELQKNIREAGEHVLKDAIEVLAEHGASCETAMLESWGDKIAEVLIEDAKKWNADLIVMGTHGWGEIMTLIMGSVAEGVMRRTEIPVMLLRGRPEDIKKA</sequence>
<dbReference type="InterPro" id="IPR006015">
    <property type="entry name" value="Universal_stress_UspA"/>
</dbReference>
<reference evidence="3 4" key="1">
    <citation type="submission" date="2018-04" db="EMBL/GenBank/DDBJ databases">
        <title>Denitrifier Microvirgula.</title>
        <authorList>
            <person name="Anderson E."/>
            <person name="Jang J."/>
            <person name="Ishii S."/>
        </authorList>
    </citation>
    <scope>NUCLEOTIDE SEQUENCE [LARGE SCALE GENOMIC DNA]</scope>
    <source>
        <strain evidence="3 4">BE2.4</strain>
    </source>
</reference>
<evidence type="ECO:0000256" key="1">
    <source>
        <dbReference type="ARBA" id="ARBA00008791"/>
    </source>
</evidence>
<dbReference type="PRINTS" id="PR01438">
    <property type="entry name" value="UNVRSLSTRESS"/>
</dbReference>
<dbReference type="Proteomes" id="UP000244173">
    <property type="component" value="Chromosome"/>
</dbReference>
<dbReference type="SUPFAM" id="SSF52402">
    <property type="entry name" value="Adenine nucleotide alpha hydrolases-like"/>
    <property type="match status" value="1"/>
</dbReference>
<dbReference type="STRING" id="1122240.GCA_000620105_02301"/>
<keyword evidence="4" id="KW-1185">Reference proteome</keyword>
<name>A0A2S0PDP2_9NEIS</name>
<organism evidence="3 4">
    <name type="scientific">Microvirgula aerodenitrificans</name>
    <dbReference type="NCBI Taxonomy" id="57480"/>
    <lineage>
        <taxon>Bacteria</taxon>
        <taxon>Pseudomonadati</taxon>
        <taxon>Pseudomonadota</taxon>
        <taxon>Betaproteobacteria</taxon>
        <taxon>Neisseriales</taxon>
        <taxon>Aquaspirillaceae</taxon>
        <taxon>Microvirgula</taxon>
    </lineage>
</organism>
<dbReference type="AlphaFoldDB" id="A0A2S0PDP2"/>
<dbReference type="OrthoDB" id="8547832at2"/>
<dbReference type="InterPro" id="IPR014729">
    <property type="entry name" value="Rossmann-like_a/b/a_fold"/>
</dbReference>